<dbReference type="Pfam" id="PF10719">
    <property type="entry name" value="ComFB"/>
    <property type="match status" value="1"/>
</dbReference>
<evidence type="ECO:0000313" key="1">
    <source>
        <dbReference type="EMBL" id="AOY78512.1"/>
    </source>
</evidence>
<reference evidence="2" key="1">
    <citation type="submission" date="2016-10" db="EMBL/GenBank/DDBJ databases">
        <title>Comparative genomics uncovers the prolific and rare metabolic potential of the cyanobacterial genus Moorea.</title>
        <authorList>
            <person name="Leao T."/>
            <person name="Castelao G."/>
            <person name="Korobeynikov A."/>
            <person name="Monroe E.A."/>
            <person name="Podell S."/>
            <person name="Glukhov E."/>
            <person name="Allen E."/>
            <person name="Gerwick W.H."/>
            <person name="Gerwick L."/>
        </authorList>
    </citation>
    <scope>NUCLEOTIDE SEQUENCE [LARGE SCALE GENOMIC DNA]</scope>
    <source>
        <strain evidence="2">JHB</strain>
    </source>
</reference>
<organism evidence="1 2">
    <name type="scientific">Moorena producens (strain JHB)</name>
    <dbReference type="NCBI Taxonomy" id="1454205"/>
    <lineage>
        <taxon>Bacteria</taxon>
        <taxon>Bacillati</taxon>
        <taxon>Cyanobacteriota</taxon>
        <taxon>Cyanophyceae</taxon>
        <taxon>Coleofasciculales</taxon>
        <taxon>Coleofasciculaceae</taxon>
        <taxon>Moorena</taxon>
    </lineage>
</organism>
<gene>
    <name evidence="1" type="ORF">BJP36_00060</name>
</gene>
<name>A0A1D9FT34_MOOP1</name>
<dbReference type="InterPro" id="IPR019657">
    <property type="entry name" value="ComFB"/>
</dbReference>
<dbReference type="AlphaFoldDB" id="A0A1D9FT34"/>
<evidence type="ECO:0000313" key="2">
    <source>
        <dbReference type="Proteomes" id="UP000176944"/>
    </source>
</evidence>
<proteinExistence type="predicted"/>
<dbReference type="Proteomes" id="UP000176944">
    <property type="component" value="Chromosome"/>
</dbReference>
<dbReference type="EMBL" id="CP017708">
    <property type="protein sequence ID" value="AOY78512.1"/>
    <property type="molecule type" value="Genomic_DNA"/>
</dbReference>
<accession>A0A1D9FT34</accession>
<sequence>MVKTLVHVTTPIVIQEIENVLATYPEFPYQDVFSQSNIRQDLIAYVLNRIPNHYEAIDKIEPSSKSRALRQLSSEQKLYLENWIHTGIYNILHWDNFPMPQTFTSRSISSDSLA</sequence>
<protein>
    <submittedName>
        <fullName evidence="1">Late competence development ComFB family protein</fullName>
    </submittedName>
</protein>